<dbReference type="SUPFAM" id="SSF50249">
    <property type="entry name" value="Nucleic acid-binding proteins"/>
    <property type="match status" value="1"/>
</dbReference>
<dbReference type="InterPro" id="IPR050180">
    <property type="entry name" value="RNR_Ribonuclease"/>
</dbReference>
<dbReference type="InterPro" id="IPR012340">
    <property type="entry name" value="NA-bd_OB-fold"/>
</dbReference>
<dbReference type="Pfam" id="PF00773">
    <property type="entry name" value="RNB"/>
    <property type="match status" value="1"/>
</dbReference>
<dbReference type="RefSeq" id="WP_069858636.1">
    <property type="nucleotide sequence ID" value="NZ_BDFE01000015.1"/>
</dbReference>
<dbReference type="GO" id="GO:0000175">
    <property type="term" value="F:3'-5'-RNA exonuclease activity"/>
    <property type="evidence" value="ECO:0007669"/>
    <property type="project" value="TreeGrafter"/>
</dbReference>
<proteinExistence type="predicted"/>
<dbReference type="EMBL" id="BDFE01000015">
    <property type="protein sequence ID" value="GAU08831.1"/>
    <property type="molecule type" value="Genomic_DNA"/>
</dbReference>
<evidence type="ECO:0000313" key="3">
    <source>
        <dbReference type="Proteomes" id="UP000095200"/>
    </source>
</evidence>
<name>A0A194AID3_9BACT</name>
<dbReference type="GO" id="GO:0003723">
    <property type="term" value="F:RNA binding"/>
    <property type="evidence" value="ECO:0007669"/>
    <property type="project" value="InterPro"/>
</dbReference>
<evidence type="ECO:0000313" key="2">
    <source>
        <dbReference type="EMBL" id="GAU08831.1"/>
    </source>
</evidence>
<dbReference type="GO" id="GO:0000932">
    <property type="term" value="C:P-body"/>
    <property type="evidence" value="ECO:0007669"/>
    <property type="project" value="TreeGrafter"/>
</dbReference>
<dbReference type="Proteomes" id="UP000095200">
    <property type="component" value="Unassembled WGS sequence"/>
</dbReference>
<feature type="domain" description="RNB" evidence="1">
    <location>
        <begin position="283"/>
        <end position="573"/>
    </location>
</feature>
<protein>
    <submittedName>
        <fullName evidence="2">Ribonuclease II</fullName>
    </submittedName>
</protein>
<reference evidence="3" key="1">
    <citation type="submission" date="2016-06" db="EMBL/GenBank/DDBJ databases">
        <title>Draft genome sequence of Desulfoplanes formicivorans strain Pf12B.</title>
        <authorList>
            <person name="Watanabe M."/>
            <person name="Kojima H."/>
            <person name="Fukui M."/>
        </authorList>
    </citation>
    <scope>NUCLEOTIDE SEQUENCE [LARGE SCALE GENOMIC DNA]</scope>
    <source>
        <strain evidence="3">Pf12B</strain>
    </source>
</reference>
<accession>A0A194AID3</accession>
<dbReference type="PANTHER" id="PTHR23355">
    <property type="entry name" value="RIBONUCLEASE"/>
    <property type="match status" value="1"/>
</dbReference>
<dbReference type="PANTHER" id="PTHR23355:SF42">
    <property type="entry name" value="RIBONUCLEASE II, CHLOROPLASTIC_MITOCHONDRIAL"/>
    <property type="match status" value="1"/>
</dbReference>
<dbReference type="GO" id="GO:0006402">
    <property type="term" value="P:mRNA catabolic process"/>
    <property type="evidence" value="ECO:0007669"/>
    <property type="project" value="TreeGrafter"/>
</dbReference>
<sequence length="684" mass="77804">MPLSSLSPLHPGTIVEYIQNNQTVMGCVQELRAARVKLVNINQREMKLPLARILPWTGPSLPEASSRSDILQTMKALEAQRQELGRDIDPMELWELAQGEISQASIAWLAGLLWEDPGANEKAALGRKLLATKTHFKFSPPHFEIYSQETVTRRTEEMRRTQERERLVAEGQAFFKQLWKVHQNSAVLSTTPDAETARQLRQILIDRIGLREHGETEAVWKKMTAGIPDIPFLALHLAQAWGIVPPHYNYLLDQAGYEWEDEIWSAPFARDIDNLRARVLTMAQPVTHTRAVSIDSASTRDIDDGFFIERTKDGFHLEIVLACPGLAWEFGSSLDKAVMERFSSIYLPEGTANMLPRDLGNDFFSLHAGKDRPALLFEIHLDHLGNPLACRPRHQWVRLQHNLTYDEVQENLVSDHPDPMLQAADELAQMLRTNRIQQGAVIMQQPDPRIMLNHTHEDVEVVMEPGPPENRAQVLVSEFMILANSQAALWAMDHDIPLIFRTQNISLPKESAGIWSAPCDIFRLIKCMGPSIMEATPKRHAALGVDAYAPITSPLRRYADFINSAQILAALTSDQFPWTSESIKAVLPRISARAQAVGRIQRFRPRYWKYLFFRQQAKQRNWTGEVVEHNERMVTLALTQEQLFLRAPTSLFGDKVRLGQRFTIRLGKVDPLNNELHIAEAWEA</sequence>
<dbReference type="SMART" id="SM00955">
    <property type="entry name" value="RNB"/>
    <property type="match status" value="1"/>
</dbReference>
<evidence type="ECO:0000259" key="1">
    <source>
        <dbReference type="SMART" id="SM00955"/>
    </source>
</evidence>
<dbReference type="OrthoDB" id="5288992at2"/>
<gene>
    <name evidence="2" type="ORF">DPF_1548</name>
</gene>
<organism evidence="2 3">
    <name type="scientific">Desulfoplanes formicivorans</name>
    <dbReference type="NCBI Taxonomy" id="1592317"/>
    <lineage>
        <taxon>Bacteria</taxon>
        <taxon>Pseudomonadati</taxon>
        <taxon>Thermodesulfobacteriota</taxon>
        <taxon>Desulfovibrionia</taxon>
        <taxon>Desulfovibrionales</taxon>
        <taxon>Desulfoplanaceae</taxon>
        <taxon>Desulfoplanes</taxon>
    </lineage>
</organism>
<dbReference type="STRING" id="1592317.DPF_1548"/>
<keyword evidence="3" id="KW-1185">Reference proteome</keyword>
<dbReference type="AlphaFoldDB" id="A0A194AID3"/>
<dbReference type="InterPro" id="IPR001900">
    <property type="entry name" value="RNase_II/R"/>
</dbReference>
<comment type="caution">
    <text evidence="2">The sequence shown here is derived from an EMBL/GenBank/DDBJ whole genome shotgun (WGS) entry which is preliminary data.</text>
</comment>